<dbReference type="CTD" id="4538"/>
<evidence type="ECO:0000256" key="2">
    <source>
        <dbReference type="ARBA" id="ARBA00004225"/>
    </source>
</evidence>
<dbReference type="PANTHER" id="PTHR43507">
    <property type="entry name" value="NADH-UBIQUINONE OXIDOREDUCTASE CHAIN 4"/>
    <property type="match status" value="1"/>
</dbReference>
<feature type="transmembrane region" description="Helical" evidence="17">
    <location>
        <begin position="271"/>
        <end position="294"/>
    </location>
</feature>
<dbReference type="EC" id="7.1.1.2" evidence="4 17"/>
<dbReference type="GO" id="GO:0003954">
    <property type="term" value="F:NADH dehydrogenase activity"/>
    <property type="evidence" value="ECO:0007669"/>
    <property type="project" value="TreeGrafter"/>
</dbReference>
<keyword evidence="6 17" id="KW-0813">Transport</keyword>
<evidence type="ECO:0000256" key="5">
    <source>
        <dbReference type="ARBA" id="ARBA00021006"/>
    </source>
</evidence>
<evidence type="ECO:0000256" key="6">
    <source>
        <dbReference type="ARBA" id="ARBA00022448"/>
    </source>
</evidence>
<feature type="domain" description="NADH:ubiquinone oxidoreductase chain 4 N-terminal" evidence="19">
    <location>
        <begin position="1"/>
        <end position="99"/>
    </location>
</feature>
<keyword evidence="13 17" id="KW-0830">Ubiquinone</keyword>
<keyword evidence="14 17" id="KW-0496">Mitochondrion</keyword>
<dbReference type="Pfam" id="PF00361">
    <property type="entry name" value="Proton_antipo_M"/>
    <property type="match status" value="1"/>
</dbReference>
<evidence type="ECO:0000313" key="20">
    <source>
        <dbReference type="EMBL" id="AMA20514.1"/>
    </source>
</evidence>
<dbReference type="GO" id="GO:0008137">
    <property type="term" value="F:NADH dehydrogenase (ubiquinone) activity"/>
    <property type="evidence" value="ECO:0007669"/>
    <property type="project" value="UniProtKB-UniRule"/>
</dbReference>
<keyword evidence="10 17" id="KW-0249">Electron transport</keyword>
<evidence type="ECO:0000256" key="7">
    <source>
        <dbReference type="ARBA" id="ARBA00022660"/>
    </source>
</evidence>
<evidence type="ECO:0000256" key="10">
    <source>
        <dbReference type="ARBA" id="ARBA00022982"/>
    </source>
</evidence>
<keyword evidence="7 17" id="KW-0679">Respiratory chain</keyword>
<evidence type="ECO:0000256" key="16">
    <source>
        <dbReference type="ARBA" id="ARBA00049551"/>
    </source>
</evidence>
<dbReference type="AlphaFoldDB" id="A0A109PQV1"/>
<dbReference type="GeneID" id="26891082"/>
<dbReference type="RefSeq" id="YP_009232202.1">
    <property type="nucleotide sequence ID" value="NC_029372.1"/>
</dbReference>
<keyword evidence="11 17" id="KW-1133">Transmembrane helix</keyword>
<keyword evidence="9" id="KW-1278">Translocase</keyword>
<protein>
    <recommendedName>
        <fullName evidence="5 17">NADH-ubiquinone oxidoreductase chain 4</fullName>
        <ecNumber evidence="4 17">7.1.1.2</ecNumber>
    </recommendedName>
</protein>
<gene>
    <name evidence="20" type="primary">ND4</name>
</gene>
<dbReference type="InterPro" id="IPR001750">
    <property type="entry name" value="ND/Mrp_TM"/>
</dbReference>
<comment type="similarity">
    <text evidence="3 17">Belongs to the complex I subunit 4 family.</text>
</comment>
<dbReference type="PRINTS" id="PR01437">
    <property type="entry name" value="NUOXDRDTASE4"/>
</dbReference>
<accession>A0A109PQV1</accession>
<keyword evidence="15 17" id="KW-0472">Membrane</keyword>
<feature type="transmembrane region" description="Helical" evidence="17">
    <location>
        <begin position="47"/>
        <end position="70"/>
    </location>
</feature>
<dbReference type="InterPro" id="IPR000260">
    <property type="entry name" value="NADH4_N"/>
</dbReference>
<feature type="transmembrane region" description="Helical" evidence="17">
    <location>
        <begin position="107"/>
        <end position="129"/>
    </location>
</feature>
<organism evidence="20">
    <name type="scientific">Rhynchocinetes durbanensis</name>
    <dbReference type="NCBI Taxonomy" id="516932"/>
    <lineage>
        <taxon>Eukaryota</taxon>
        <taxon>Metazoa</taxon>
        <taxon>Ecdysozoa</taxon>
        <taxon>Arthropoda</taxon>
        <taxon>Crustacea</taxon>
        <taxon>Multicrustacea</taxon>
        <taxon>Malacostraca</taxon>
        <taxon>Eumalacostraca</taxon>
        <taxon>Eucarida</taxon>
        <taxon>Decapoda</taxon>
        <taxon>Pleocyemata</taxon>
        <taxon>Caridea</taxon>
        <taxon>Nematocarcinoidea</taxon>
        <taxon>Rhynchocinetidae</taxon>
        <taxon>Rhynchocinetes</taxon>
    </lineage>
</organism>
<dbReference type="EMBL" id="KT590405">
    <property type="protein sequence ID" value="AMA20514.1"/>
    <property type="molecule type" value="Genomic_DNA"/>
</dbReference>
<evidence type="ECO:0000256" key="3">
    <source>
        <dbReference type="ARBA" id="ARBA00009025"/>
    </source>
</evidence>
<evidence type="ECO:0000256" key="8">
    <source>
        <dbReference type="ARBA" id="ARBA00022692"/>
    </source>
</evidence>
<dbReference type="InterPro" id="IPR003918">
    <property type="entry name" value="NADH_UbQ_OxRdtase"/>
</dbReference>
<keyword evidence="12 17" id="KW-0520">NAD</keyword>
<evidence type="ECO:0000256" key="4">
    <source>
        <dbReference type="ARBA" id="ARBA00012944"/>
    </source>
</evidence>
<evidence type="ECO:0000259" key="18">
    <source>
        <dbReference type="Pfam" id="PF00361"/>
    </source>
</evidence>
<evidence type="ECO:0000259" key="19">
    <source>
        <dbReference type="Pfam" id="PF01059"/>
    </source>
</evidence>
<comment type="function">
    <text evidence="1">Core subunit of the mitochondrial membrane respiratory chain NADH dehydrogenase (Complex I) that is believed to belong to the minimal assembly required for catalysis. Complex I functions in the transfer of electrons from NADH to the respiratory chain. The immediate electron acceptor for the enzyme is believed to be ubiquinone.</text>
</comment>
<feature type="domain" description="NADH:quinone oxidoreductase/Mrp antiporter transmembrane" evidence="18">
    <location>
        <begin position="103"/>
        <end position="385"/>
    </location>
</feature>
<feature type="transmembrane region" description="Helical" evidence="17">
    <location>
        <begin position="179"/>
        <end position="203"/>
    </location>
</feature>
<dbReference type="Pfam" id="PF01059">
    <property type="entry name" value="Oxidored_q5_N"/>
    <property type="match status" value="1"/>
</dbReference>
<feature type="transmembrane region" description="Helical" evidence="17">
    <location>
        <begin position="342"/>
        <end position="360"/>
    </location>
</feature>
<dbReference type="PANTHER" id="PTHR43507:SF20">
    <property type="entry name" value="NADH-UBIQUINONE OXIDOREDUCTASE CHAIN 4"/>
    <property type="match status" value="1"/>
</dbReference>
<feature type="transmembrane region" description="Helical" evidence="17">
    <location>
        <begin position="215"/>
        <end position="238"/>
    </location>
</feature>
<evidence type="ECO:0000256" key="15">
    <source>
        <dbReference type="ARBA" id="ARBA00023136"/>
    </source>
</evidence>
<comment type="subcellular location">
    <subcellularLocation>
        <location evidence="2 17">Mitochondrion membrane</location>
        <topology evidence="2 17">Multi-pass membrane protein</topology>
    </subcellularLocation>
</comment>
<dbReference type="GO" id="GO:0015990">
    <property type="term" value="P:electron transport coupled proton transport"/>
    <property type="evidence" value="ECO:0007669"/>
    <property type="project" value="TreeGrafter"/>
</dbReference>
<comment type="function">
    <text evidence="17">Core subunit of the mitochondrial membrane respiratory chain NADH dehydrogenase (Complex I) which catalyzes electron transfer from NADH through the respiratory chain, using ubiquinone as an electron acceptor. Essential for the catalytic activity and assembly of complex I.</text>
</comment>
<feature type="transmembrane region" description="Helical" evidence="17">
    <location>
        <begin position="244"/>
        <end position="264"/>
    </location>
</feature>
<evidence type="ECO:0000256" key="13">
    <source>
        <dbReference type="ARBA" id="ARBA00023075"/>
    </source>
</evidence>
<sequence length="443" mass="49359">MLKFLLFFMLTTFMISSWEIVQSLIFLGVFLMSLSCVSGFHLNCLGFSMGMDFVSFSLILLSIWISGLVVCSSQLVKDKKKYTPLFLFMVLILLLSLLLSFSSLDFLQFYICFESSLIPTLILILGWGYQMERVQAGLYMLFYTLFASLPLLLSLMALYNDEGSLAMGWFWSEKENMSGHIWFLCSICAFMVKLPVFMGHLWLPKAHVEAPVSGSMILAGVLLKLGGYGLIRILPVFLEISKKYTWFWMSIGLMGGVFTSLMCLRQSDIKALVAYSSVGHMSLVMCGLILGSFWGVKGAVVVMLGHGLCSSGLFCISNMMYERTGSRSLFISKGMMSLMPSMSLWWFLLSISNMAAPPSLSLLGEVCLISSVVVWSGISIFGASIMLFLGAAYSLFMFSLTQHGKKNSSVFSCCSGKMREFLILILHWLPLNLLILKGSVFIS</sequence>
<dbReference type="GO" id="GO:0048039">
    <property type="term" value="F:ubiquinone binding"/>
    <property type="evidence" value="ECO:0007669"/>
    <property type="project" value="TreeGrafter"/>
</dbReference>
<keyword evidence="8 17" id="KW-0812">Transmembrane</keyword>
<evidence type="ECO:0000256" key="14">
    <source>
        <dbReference type="ARBA" id="ARBA00023128"/>
    </source>
</evidence>
<feature type="transmembrane region" description="Helical" evidence="17">
    <location>
        <begin position="421"/>
        <end position="442"/>
    </location>
</feature>
<evidence type="ECO:0000256" key="17">
    <source>
        <dbReference type="RuleBase" id="RU003297"/>
    </source>
</evidence>
<name>A0A109PQV1_9EUCA</name>
<dbReference type="GO" id="GO:0042773">
    <property type="term" value="P:ATP synthesis coupled electron transport"/>
    <property type="evidence" value="ECO:0007669"/>
    <property type="project" value="InterPro"/>
</dbReference>
<evidence type="ECO:0000256" key="11">
    <source>
        <dbReference type="ARBA" id="ARBA00022989"/>
    </source>
</evidence>
<feature type="transmembrane region" description="Helical" evidence="17">
    <location>
        <begin position="82"/>
        <end position="101"/>
    </location>
</feature>
<evidence type="ECO:0000256" key="12">
    <source>
        <dbReference type="ARBA" id="ARBA00023027"/>
    </source>
</evidence>
<feature type="transmembrane region" description="Helical" evidence="17">
    <location>
        <begin position="372"/>
        <end position="400"/>
    </location>
</feature>
<feature type="transmembrane region" description="Helical" evidence="17">
    <location>
        <begin position="300"/>
        <end position="321"/>
    </location>
</feature>
<reference evidence="20" key="1">
    <citation type="submission" date="2015-08" db="EMBL/GenBank/DDBJ databases">
        <authorList>
            <person name="Babu N.S."/>
            <person name="Beckwith C.J."/>
            <person name="Beseler K.G."/>
            <person name="Brison A."/>
            <person name="Carone J.V."/>
            <person name="Caskin T.P."/>
            <person name="Diamond M."/>
            <person name="Durham M.E."/>
            <person name="Foxe J.M."/>
            <person name="Go M."/>
            <person name="Henderson B.A."/>
            <person name="Jones I.B."/>
            <person name="McGettigan J.A."/>
            <person name="Micheletti S.J."/>
            <person name="Nasrallah M.E."/>
            <person name="Ortiz D."/>
            <person name="Piller C.R."/>
            <person name="Privatt S.R."/>
            <person name="Schneider S.L."/>
            <person name="Sharp S."/>
            <person name="Smith T.C."/>
            <person name="Stanton J.D."/>
            <person name="Ullery H.E."/>
            <person name="Wilson R.J."/>
            <person name="Serrano M.G."/>
            <person name="Buck G."/>
            <person name="Lee V."/>
            <person name="Wang Y."/>
            <person name="Carvalho R."/>
            <person name="Voegtly L."/>
            <person name="Shi R."/>
            <person name="Duckworth R."/>
            <person name="Johnson A."/>
            <person name="Loviza R."/>
            <person name="Walstead R."/>
            <person name="Shah Z."/>
            <person name="Kiflezghi M."/>
            <person name="Wade K."/>
            <person name="Ball S.L."/>
            <person name="Bradley K.W."/>
            <person name="Asai D.J."/>
            <person name="Bowman C.A."/>
            <person name="Russell D.A."/>
            <person name="Pope W.H."/>
            <person name="Jacobs-Sera D."/>
            <person name="Hendrix R.W."/>
            <person name="Hatfull G.F."/>
        </authorList>
    </citation>
    <scope>NUCLEOTIDE SEQUENCE</scope>
    <source>
        <strain evidence="20">RD150801</strain>
    </source>
</reference>
<comment type="catalytic activity">
    <reaction evidence="16 17">
        <text>a ubiquinone + NADH + 5 H(+)(in) = a ubiquinol + NAD(+) + 4 H(+)(out)</text>
        <dbReference type="Rhea" id="RHEA:29091"/>
        <dbReference type="Rhea" id="RHEA-COMP:9565"/>
        <dbReference type="Rhea" id="RHEA-COMP:9566"/>
        <dbReference type="ChEBI" id="CHEBI:15378"/>
        <dbReference type="ChEBI" id="CHEBI:16389"/>
        <dbReference type="ChEBI" id="CHEBI:17976"/>
        <dbReference type="ChEBI" id="CHEBI:57540"/>
        <dbReference type="ChEBI" id="CHEBI:57945"/>
        <dbReference type="EC" id="7.1.1.2"/>
    </reaction>
</comment>
<feature type="transmembrane region" description="Helical" evidence="17">
    <location>
        <begin position="136"/>
        <end position="159"/>
    </location>
</feature>
<geneLocation type="mitochondrion" evidence="20"/>
<proteinExistence type="inferred from homology"/>
<evidence type="ECO:0000256" key="9">
    <source>
        <dbReference type="ARBA" id="ARBA00022967"/>
    </source>
</evidence>
<evidence type="ECO:0000256" key="1">
    <source>
        <dbReference type="ARBA" id="ARBA00003257"/>
    </source>
</evidence>
<dbReference type="GO" id="GO:0031966">
    <property type="term" value="C:mitochondrial membrane"/>
    <property type="evidence" value="ECO:0007669"/>
    <property type="project" value="UniProtKB-SubCell"/>
</dbReference>